<dbReference type="EMBL" id="FPBT01000004">
    <property type="protein sequence ID" value="SFU41471.1"/>
    <property type="molecule type" value="Genomic_DNA"/>
</dbReference>
<keyword evidence="5" id="KW-1185">Reference proteome</keyword>
<feature type="compositionally biased region" description="Basic and acidic residues" evidence="1">
    <location>
        <begin position="38"/>
        <end position="52"/>
    </location>
</feature>
<feature type="transmembrane region" description="Helical" evidence="2">
    <location>
        <begin position="107"/>
        <end position="127"/>
    </location>
</feature>
<dbReference type="RefSeq" id="WP_090470294.1">
    <property type="nucleotide sequence ID" value="NZ_FOWF01000004.1"/>
</dbReference>
<dbReference type="OrthoDB" id="2229746at2"/>
<dbReference type="AlphaFoldDB" id="A0A1I7FZH6"/>
<proteinExistence type="predicted"/>
<gene>
    <name evidence="4" type="ORF">SAMN05216508_10439</name>
</gene>
<keyword evidence="2" id="KW-0812">Transmembrane</keyword>
<dbReference type="Proteomes" id="UP000198817">
    <property type="component" value="Unassembled WGS sequence"/>
</dbReference>
<name>A0A1I7FZH6_9FIRM</name>
<feature type="domain" description="YcxB-like C-terminal" evidence="3">
    <location>
        <begin position="150"/>
        <end position="205"/>
    </location>
</feature>
<keyword evidence="2" id="KW-1133">Transmembrane helix</keyword>
<evidence type="ECO:0000259" key="3">
    <source>
        <dbReference type="Pfam" id="PF14317"/>
    </source>
</evidence>
<feature type="transmembrane region" description="Helical" evidence="2">
    <location>
        <begin position="82"/>
        <end position="101"/>
    </location>
</feature>
<organism evidence="4 5">
    <name type="scientific">Eubacterium pyruvativorans</name>
    <dbReference type="NCBI Taxonomy" id="155865"/>
    <lineage>
        <taxon>Bacteria</taxon>
        <taxon>Bacillati</taxon>
        <taxon>Bacillota</taxon>
        <taxon>Clostridia</taxon>
        <taxon>Eubacteriales</taxon>
        <taxon>Eubacteriaceae</taxon>
        <taxon>Eubacterium</taxon>
    </lineage>
</organism>
<evidence type="ECO:0000256" key="1">
    <source>
        <dbReference type="SAM" id="MobiDB-lite"/>
    </source>
</evidence>
<keyword evidence="2" id="KW-0472">Membrane</keyword>
<dbReference type="InterPro" id="IPR025588">
    <property type="entry name" value="YcxB-like_C"/>
</dbReference>
<accession>A0A1I7FZH6</accession>
<protein>
    <submittedName>
        <fullName evidence="4">YcxB-like protein</fullName>
    </submittedName>
</protein>
<sequence>MTEEKNRMQESLQEDAPGDSEMLPDDAWEYESYEQDELSSRKTERERRREEGSPLFETDTVYSYEEYLRYYTMLENRISHVWLKRGGMVALVIIFVSVMKLRGYGDARTISILVGLAVVLPLLLEYVQRRVLRKKFDEQEQEPVAHICMYEDHFSQQSSMGDTRFQYNDIYRIIETETNFYVMKDRYQGLIIVKKNCSSEMLDAIMDIRRQMEGKDAGSGKDDPSGAEKSGAGRSDS</sequence>
<feature type="region of interest" description="Disordered" evidence="1">
    <location>
        <begin position="1"/>
        <end position="52"/>
    </location>
</feature>
<dbReference type="STRING" id="155865.SAMN05216515_10492"/>
<evidence type="ECO:0000313" key="5">
    <source>
        <dbReference type="Proteomes" id="UP000198817"/>
    </source>
</evidence>
<evidence type="ECO:0000313" key="4">
    <source>
        <dbReference type="EMBL" id="SFU41471.1"/>
    </source>
</evidence>
<dbReference type="Pfam" id="PF14317">
    <property type="entry name" value="YcxB"/>
    <property type="match status" value="1"/>
</dbReference>
<feature type="compositionally biased region" description="Basic and acidic residues" evidence="1">
    <location>
        <begin position="213"/>
        <end position="226"/>
    </location>
</feature>
<feature type="compositionally biased region" description="Acidic residues" evidence="1">
    <location>
        <begin position="12"/>
        <end position="37"/>
    </location>
</feature>
<reference evidence="4 5" key="1">
    <citation type="submission" date="2016-10" db="EMBL/GenBank/DDBJ databases">
        <authorList>
            <person name="de Groot N.N."/>
        </authorList>
    </citation>
    <scope>NUCLEOTIDE SEQUENCE [LARGE SCALE GENOMIC DNA]</scope>
    <source>
        <strain evidence="4 5">KHGC13</strain>
    </source>
</reference>
<evidence type="ECO:0000256" key="2">
    <source>
        <dbReference type="SAM" id="Phobius"/>
    </source>
</evidence>
<feature type="region of interest" description="Disordered" evidence="1">
    <location>
        <begin position="213"/>
        <end position="237"/>
    </location>
</feature>